<accession>A0A8J5UYR5</accession>
<dbReference type="GeneID" id="73468736"/>
<name>A0A8J5UYR5_9ASCO</name>
<dbReference type="EMBL" id="JAGSYN010000076">
    <property type="protein sequence ID" value="KAG7664535.1"/>
    <property type="molecule type" value="Genomic_DNA"/>
</dbReference>
<feature type="domain" description="Zn(2)-C6 fungal-type" evidence="4">
    <location>
        <begin position="20"/>
        <end position="50"/>
    </location>
</feature>
<dbReference type="RefSeq" id="XP_049264767.1">
    <property type="nucleotide sequence ID" value="XM_049405631.1"/>
</dbReference>
<dbReference type="GO" id="GO:0008270">
    <property type="term" value="F:zinc ion binding"/>
    <property type="evidence" value="ECO:0007669"/>
    <property type="project" value="InterPro"/>
</dbReference>
<evidence type="ECO:0000256" key="2">
    <source>
        <dbReference type="ARBA" id="ARBA00023242"/>
    </source>
</evidence>
<evidence type="ECO:0000313" key="5">
    <source>
        <dbReference type="EMBL" id="KAG7664535.1"/>
    </source>
</evidence>
<keyword evidence="2" id="KW-0539">Nucleus</keyword>
<feature type="region of interest" description="Disordered" evidence="3">
    <location>
        <begin position="1"/>
        <end position="21"/>
    </location>
</feature>
<evidence type="ECO:0000256" key="1">
    <source>
        <dbReference type="ARBA" id="ARBA00004123"/>
    </source>
</evidence>
<dbReference type="OrthoDB" id="416217at2759"/>
<dbReference type="GO" id="GO:0000981">
    <property type="term" value="F:DNA-binding transcription factor activity, RNA polymerase II-specific"/>
    <property type="evidence" value="ECO:0007669"/>
    <property type="project" value="InterPro"/>
</dbReference>
<feature type="region of interest" description="Disordered" evidence="3">
    <location>
        <begin position="65"/>
        <end position="92"/>
    </location>
</feature>
<dbReference type="InterPro" id="IPR001138">
    <property type="entry name" value="Zn2Cys6_DnaBD"/>
</dbReference>
<dbReference type="PANTHER" id="PTHR37534">
    <property type="entry name" value="TRANSCRIPTIONAL ACTIVATOR PROTEIN UGA3"/>
    <property type="match status" value="1"/>
</dbReference>
<dbReference type="Pfam" id="PF00172">
    <property type="entry name" value="Zn_clus"/>
    <property type="match status" value="1"/>
</dbReference>
<dbReference type="CDD" id="cd00067">
    <property type="entry name" value="GAL4"/>
    <property type="match status" value="1"/>
</dbReference>
<dbReference type="AlphaFoldDB" id="A0A8J5UYR5"/>
<gene>
    <name evidence="5" type="ORF">J8A68_001935</name>
</gene>
<feature type="region of interest" description="Disordered" evidence="3">
    <location>
        <begin position="105"/>
        <end position="142"/>
    </location>
</feature>
<reference evidence="5 6" key="1">
    <citation type="journal article" date="2021" name="DNA Res.">
        <title>Genome analysis of Candida subhashii reveals its hybrid nature and dual mitochondrial genome conformations.</title>
        <authorList>
            <person name="Mixao V."/>
            <person name="Hegedusova E."/>
            <person name="Saus E."/>
            <person name="Pryszcz L.P."/>
            <person name="Cillingova A."/>
            <person name="Nosek J."/>
            <person name="Gabaldon T."/>
        </authorList>
    </citation>
    <scope>NUCLEOTIDE SEQUENCE [LARGE SCALE GENOMIC DNA]</scope>
    <source>
        <strain evidence="5 6">CBS 10753</strain>
    </source>
</reference>
<feature type="compositionally biased region" description="Polar residues" evidence="3">
    <location>
        <begin position="131"/>
        <end position="142"/>
    </location>
</feature>
<dbReference type="Pfam" id="PF11951">
    <property type="entry name" value="Fungal_trans_2"/>
    <property type="match status" value="1"/>
</dbReference>
<dbReference type="InterPro" id="IPR021858">
    <property type="entry name" value="Fun_TF"/>
</dbReference>
<evidence type="ECO:0000259" key="4">
    <source>
        <dbReference type="PROSITE" id="PS50048"/>
    </source>
</evidence>
<dbReference type="SMART" id="SM00066">
    <property type="entry name" value="GAL4"/>
    <property type="match status" value="1"/>
</dbReference>
<protein>
    <recommendedName>
        <fullName evidence="4">Zn(2)-C6 fungal-type domain-containing protein</fullName>
    </recommendedName>
</protein>
<comment type="subcellular location">
    <subcellularLocation>
        <location evidence="1">Nucleus</location>
    </subcellularLocation>
</comment>
<sequence length="746" mass="85140">MSDKPTKKKESTKRKYSRGGCNECKRRKIKCDEQKPHCHNCTRLSKQCSYETIRKIRFKYDNNLTTSSNAESQPDIKDSVSGSLPFEYNRDKYKSNQIESSVRFEKWTPTPPPQQDPNDNNDKNLPETYPATVSSENDLLSNTSPWDDNISLGDVKNLFDDANHLIHDSLDLFDFQITGDSIPELQHVSKQMNVIPFSKDDTHPPDKASEIVADTATSNKKLISKTLGPLGLDGVAEVTYLNDLTETELGYHYFPFAVSIESNPVIGILLRYSRNCPYLLTALLASSATFQFIRTGIQKHEKSRSQYTSVCLKSLSEAFTKQKDSDDEKYFSKDIERLLLTILTLTSMFTATTYLQKEEPNSVHSSWKTHLRGVKELLLHYSRLSSQKSSARRSISDGLALAKIWFFLIESIAELNDPRGGTLKYIKKNQDTSIDIIKPDPGIDSSDMSKLWLETGYFTRDRNPEYHDALVRIGLLTDPKTLPISTQFNMLTGYSIRVVELIDEIAKSLDLLRVHPGSQLSSSVIIKIMSLVENGRTHDIVPGVCQETFEIPVLSKAHPEYQGHDRIELPLSCYAKDVYPGGVRYFSWFDLSEQLLIDEMYLKLLTTNGLLKLPKTHPLIIELKDKIFKSMFFLKDKTDENYSSKVKQGTILIESENYYLCNNLFDVRAIMVPSPYIQCSLVASDEQEFEKLELYFSGLVKLGNGSSLFALDRLYRLRERIRNNQQEDTVEEEGEDIDTYRVIPFS</sequence>
<evidence type="ECO:0000256" key="3">
    <source>
        <dbReference type="SAM" id="MobiDB-lite"/>
    </source>
</evidence>
<dbReference type="PANTHER" id="PTHR37534:SF49">
    <property type="entry name" value="LYSINE BIOSYNTHESIS REGULATORY PROTEIN LYS14"/>
    <property type="match status" value="1"/>
</dbReference>
<keyword evidence="6" id="KW-1185">Reference proteome</keyword>
<comment type="caution">
    <text evidence="5">The sequence shown here is derived from an EMBL/GenBank/DDBJ whole genome shotgun (WGS) entry which is preliminary data.</text>
</comment>
<dbReference type="PROSITE" id="PS50048">
    <property type="entry name" value="ZN2_CY6_FUNGAL_2"/>
    <property type="match status" value="1"/>
</dbReference>
<dbReference type="PROSITE" id="PS00463">
    <property type="entry name" value="ZN2_CY6_FUNGAL_1"/>
    <property type="match status" value="1"/>
</dbReference>
<evidence type="ECO:0000313" key="6">
    <source>
        <dbReference type="Proteomes" id="UP000694255"/>
    </source>
</evidence>
<dbReference type="GO" id="GO:0005634">
    <property type="term" value="C:nucleus"/>
    <property type="evidence" value="ECO:0007669"/>
    <property type="project" value="UniProtKB-SubCell"/>
</dbReference>
<organism evidence="5 6">
    <name type="scientific">[Candida] subhashii</name>
    <dbReference type="NCBI Taxonomy" id="561895"/>
    <lineage>
        <taxon>Eukaryota</taxon>
        <taxon>Fungi</taxon>
        <taxon>Dikarya</taxon>
        <taxon>Ascomycota</taxon>
        <taxon>Saccharomycotina</taxon>
        <taxon>Pichiomycetes</taxon>
        <taxon>Debaryomycetaceae</taxon>
        <taxon>Spathaspora</taxon>
    </lineage>
</organism>
<dbReference type="Proteomes" id="UP000694255">
    <property type="component" value="Unassembled WGS sequence"/>
</dbReference>
<dbReference type="GO" id="GO:0045944">
    <property type="term" value="P:positive regulation of transcription by RNA polymerase II"/>
    <property type="evidence" value="ECO:0007669"/>
    <property type="project" value="TreeGrafter"/>
</dbReference>
<dbReference type="GO" id="GO:0000976">
    <property type="term" value="F:transcription cis-regulatory region binding"/>
    <property type="evidence" value="ECO:0007669"/>
    <property type="project" value="TreeGrafter"/>
</dbReference>
<proteinExistence type="predicted"/>